<evidence type="ECO:0000256" key="2">
    <source>
        <dbReference type="ARBA" id="ARBA00023242"/>
    </source>
</evidence>
<feature type="compositionally biased region" description="Polar residues" evidence="3">
    <location>
        <begin position="1924"/>
        <end position="1939"/>
    </location>
</feature>
<feature type="domain" description="ELYS beta-propeller" evidence="5">
    <location>
        <begin position="10"/>
        <end position="489"/>
    </location>
</feature>
<feature type="compositionally biased region" description="Basic residues" evidence="3">
    <location>
        <begin position="1893"/>
        <end position="1903"/>
    </location>
</feature>
<feature type="domain" description="ELYS-like" evidence="4">
    <location>
        <begin position="725"/>
        <end position="949"/>
    </location>
</feature>
<feature type="compositionally biased region" description="Basic and acidic residues" evidence="3">
    <location>
        <begin position="2223"/>
        <end position="2233"/>
    </location>
</feature>
<dbReference type="InterPro" id="IPR052620">
    <property type="entry name" value="ELYS/MEL-28_NucAsmblyFactor"/>
</dbReference>
<dbReference type="GO" id="GO:0005634">
    <property type="term" value="C:nucleus"/>
    <property type="evidence" value="ECO:0007669"/>
    <property type="project" value="UniProtKB-SubCell"/>
</dbReference>
<dbReference type="InterPro" id="IPR025151">
    <property type="entry name" value="ELYS_dom"/>
</dbReference>
<proteinExistence type="predicted"/>
<feature type="compositionally biased region" description="Basic and acidic residues" evidence="3">
    <location>
        <begin position="1549"/>
        <end position="1560"/>
    </location>
</feature>
<feature type="region of interest" description="Disordered" evidence="3">
    <location>
        <begin position="1343"/>
        <end position="1395"/>
    </location>
</feature>
<feature type="region of interest" description="Disordered" evidence="3">
    <location>
        <begin position="2360"/>
        <end position="2386"/>
    </location>
</feature>
<dbReference type="Pfam" id="PF13934">
    <property type="entry name" value="ELYS"/>
    <property type="match status" value="1"/>
</dbReference>
<dbReference type="InterPro" id="IPR032040">
    <property type="entry name" value="ELYS-bb"/>
</dbReference>
<feature type="compositionally biased region" description="Low complexity" evidence="3">
    <location>
        <begin position="1219"/>
        <end position="1228"/>
    </location>
</feature>
<feature type="compositionally biased region" description="Basic and acidic residues" evidence="3">
    <location>
        <begin position="1843"/>
        <end position="1864"/>
    </location>
</feature>
<feature type="compositionally biased region" description="Basic residues" evidence="3">
    <location>
        <begin position="1738"/>
        <end position="1754"/>
    </location>
</feature>
<feature type="compositionally biased region" description="Basic and acidic residues" evidence="3">
    <location>
        <begin position="2010"/>
        <end position="2051"/>
    </location>
</feature>
<evidence type="ECO:0000259" key="4">
    <source>
        <dbReference type="Pfam" id="PF13934"/>
    </source>
</evidence>
<feature type="compositionally biased region" description="Polar residues" evidence="3">
    <location>
        <begin position="1833"/>
        <end position="1842"/>
    </location>
</feature>
<evidence type="ECO:0000313" key="7">
    <source>
        <dbReference type="Proteomes" id="UP000735302"/>
    </source>
</evidence>
<comment type="subcellular location">
    <subcellularLocation>
        <location evidence="1">Nucleus</location>
    </subcellularLocation>
</comment>
<dbReference type="PANTHER" id="PTHR21583:SF8">
    <property type="entry name" value="PROTEIN ELYS"/>
    <property type="match status" value="1"/>
</dbReference>
<dbReference type="PANTHER" id="PTHR21583">
    <property type="entry name" value="ELYS PROTEIN"/>
    <property type="match status" value="1"/>
</dbReference>
<dbReference type="Proteomes" id="UP000735302">
    <property type="component" value="Unassembled WGS sequence"/>
</dbReference>
<feature type="compositionally biased region" description="Polar residues" evidence="3">
    <location>
        <begin position="2196"/>
        <end position="2217"/>
    </location>
</feature>
<keyword evidence="2" id="KW-0539">Nucleus</keyword>
<feature type="compositionally biased region" description="Basic and acidic residues" evidence="3">
    <location>
        <begin position="2306"/>
        <end position="2315"/>
    </location>
</feature>
<feature type="compositionally biased region" description="Basic and acidic residues" evidence="3">
    <location>
        <begin position="1761"/>
        <end position="1791"/>
    </location>
</feature>
<feature type="compositionally biased region" description="Low complexity" evidence="3">
    <location>
        <begin position="1969"/>
        <end position="1979"/>
    </location>
</feature>
<feature type="region of interest" description="Disordered" evidence="3">
    <location>
        <begin position="2336"/>
        <end position="2355"/>
    </location>
</feature>
<accession>A0AAV4A160</accession>
<feature type="compositionally biased region" description="Basic and acidic residues" evidence="3">
    <location>
        <begin position="2279"/>
        <end position="2292"/>
    </location>
</feature>
<feature type="compositionally biased region" description="Polar residues" evidence="3">
    <location>
        <begin position="1229"/>
        <end position="1258"/>
    </location>
</feature>
<feature type="compositionally biased region" description="Polar residues" evidence="3">
    <location>
        <begin position="2155"/>
        <end position="2166"/>
    </location>
</feature>
<feature type="region of interest" description="Disordered" evidence="3">
    <location>
        <begin position="1280"/>
        <end position="1304"/>
    </location>
</feature>
<feature type="compositionally biased region" description="Basic and acidic residues" evidence="3">
    <location>
        <begin position="1687"/>
        <end position="1720"/>
    </location>
</feature>
<sequence length="2386" mass="269398">MRIREVNVTDSQVRWVYNDAYLEVIRPKTNGILASWRFGKDLKDNQTSVVAVTDIKTQAGLLLIVATSNMSDVGAIHIFSIKLRKVIRFIEVPKRISALEVVFANETEDISSWIISKHLRFFSGLLAVGTEGGYIFLIDLCLDSLDVGFASELAPRKLMVITPRIVDPVAKREEALTYDKHLALLLDDQCHRQEQFYYRRQDDTVQKVFEEDTIWVSRLTYIAQSGTLAVGFNFGCFQLWRLYNPVLDYSSRYSPDSPAVSNFLVQEPENDPRNFVYLWVVFDNPEEESSSNVCLYQLSYLKKDTYANFGIFYDDLESVCPRLDHNLTVDPYSTDKRGTSRSTVISCYTLKNSLYTPPAVLSDSFEDGFHGNDLSLSVFVWRADKKQGGRGSAASCYWMSIFDINRWYHAQMPHALRCHGASLQVCSFWAVYDLDEVVAQLPSQVLLNVEISGEKVLRFTNNMPVPPEEHSYPSALQLAEVNVVLANGIVQAQCRGWQGQLLREMILRGAEYLVQPADFYHQCLRARLLPQSFEEGKIRSTDYQRKMLLNMALEWGRAPALIPQCIKLWEDEGCAEQGCSLTLLLNWAWESVITTKNSFDTACTMLYDWSELPLDQRTDWQIAQLTQTLSHIRQIFTYFTVQAPPTTERGQFELELRQQVVSILLQHCEVVRWAISFSLLPENDEASEPMPGLFAFPASELRQAYKNRRAELGSMKGTISGLSLLLIDCLVECQGPHIRQVWESRGGDGTYPPPSMQAMMNMYLIEEVSIELKHALMLYFLQDLAMLDRSAEREAAVASFIQRFMLSPSLVHQVQGLWFIDHRDYEEGVRHLVNANVHEDLCESWSHVAVVNTLLAQGQGRMATCYMHTKPALGESFQEKQLYISVLMDNRQVSQAVDFLRGCCEEERAFMRLMGHLLKECQSHKLLGQLLQLNLTEWEESALEAHLRARPEPHALEPLLLYYLHRSRFLQAFRLNQDMNMRDKLETSLASQERSVSRNKLMEAYLKVLPEVTRKMLTEKQTAQAVVTSARRIQLDRPKPLSTIVRQADFAGMSQAKFIMAVIDKIKEATTMLIDEDEEEEQHKARGIGQDGFDGDLEFDIPFLSTPRTPKRMSMRRKSESIFKDTGFSPLVANSPSLSARKTLSILKSVETQEEKNSLKQLASECLQVLQTPVRDHKRKSLSPGKASQIPVMKTPQSILKVRRLSKTLPSSREKLSSRRNSGSRSMRLTISKSDTSHNASSASIEKQSPSSTTPLSATDKLSTIGAAIATVTPKQLRFIGISPSPTPSPSVASLNASQESERSEEVVQAAAPSISRVTSLPSFGEQSSDVSKVIEVTNDVLQEETESSKEKEPTEAEIPMDQSEALSSSSDKQDTTAYVHVDTGPHKADEQDTTGYLHVGTGYHRADKRDATEYLEVDTGQHREEEEIPSFEEGPEDRYSEELKVLVRPDLQSPWKQHSPELVYTEMDKDTNLGVRPTTEETPSNSSSPVLVKADLRIEHTGEQDIQEKWIGRQVAVAQVSEKVNISMSREMLSTSSVHKQIVVETSASEHEERSRVTEDLAAFSKTEDFPKPSSPVRVHRKPSESPKASPKSASERLLSIQVETSTLPTSGKPEDSPPATPPSSKRAKMMVTKDDDTDGLVEVVPRAELPPTPQRETRRKTPERRAMPVALNTEELLSSSLSSTKKVETRRKTPERKSPWRNQREIEDFAGETPEKRSSSVKAQELSEEKELSTLKTRRKTPERRSPARKVTKTLGSDLSEKHDSEKGRDEDGDEKFTNAENVIERMEEPDLPSEVPARRRSARLNTPDRSVAEPAGVKSVRDSKHRGKTPSKQGVQQELSKGDDKFFDSEKVLGDDAEAKSSPEIPVRRYSRRLNTPDRSVADVVEGKKSARISKQRGKTPQRSDVESESSSLEKERETPVRQSTRKLQASGQLSNVDKIAEEEEPVPMELQRPKQESQKHEKSVAADVGDQAQAARKSKRQSKTPDRLLDEDAELVQVRRSRRQSKTPDRLLSEDSRLTSVRETRRFSKTPDRILSERVSEPAHDSESDAVEQADNVSLRRSRRQSKTPDRQPVRKSVEPLTPTRRSRRHHKTPEVLNTDEIEPLPVGSPSVSPRRAVKKALVEPATPPKMSVKEVDSLSDKFPPMKSESTKQLSDASTQPGETAPVAETEVPLTPTRRSARRAKSLERLNTDQIQPVSPHTSPARSKLQHSSSEAEEQTEKQSSKTEKSSIPTHASKDKKTQPAKRKNLKRIADGEVGVAVPFIFSPPLRHKLGGHDVDSKEADSQQHHFVFSNPSVLSPPEKKEESQPEKRKRKKFHKLYVEDEVKLLSPLPTPHRLRGRPRKQLSDTQRAAAKFLKRTKQTPPKSRRLVPSVKKSPIKK</sequence>
<dbReference type="EMBL" id="BLXT01003118">
    <property type="protein sequence ID" value="GFO00496.1"/>
    <property type="molecule type" value="Genomic_DNA"/>
</dbReference>
<dbReference type="Pfam" id="PF16687">
    <property type="entry name" value="ELYS-bb"/>
    <property type="match status" value="1"/>
</dbReference>
<feature type="compositionally biased region" description="Basic and acidic residues" evidence="3">
    <location>
        <begin position="1905"/>
        <end position="1923"/>
    </location>
</feature>
<feature type="compositionally biased region" description="Basic and acidic residues" evidence="3">
    <location>
        <begin position="2071"/>
        <end position="2082"/>
    </location>
</feature>
<comment type="caution">
    <text evidence="6">The sequence shown here is derived from an EMBL/GenBank/DDBJ whole genome shotgun (WGS) entry which is preliminary data.</text>
</comment>
<keyword evidence="7" id="KW-1185">Reference proteome</keyword>
<feature type="compositionally biased region" description="Basic residues" evidence="3">
    <location>
        <begin position="2361"/>
        <end position="2374"/>
    </location>
</feature>
<organism evidence="6 7">
    <name type="scientific">Plakobranchus ocellatus</name>
    <dbReference type="NCBI Taxonomy" id="259542"/>
    <lineage>
        <taxon>Eukaryota</taxon>
        <taxon>Metazoa</taxon>
        <taxon>Spiralia</taxon>
        <taxon>Lophotrochozoa</taxon>
        <taxon>Mollusca</taxon>
        <taxon>Gastropoda</taxon>
        <taxon>Heterobranchia</taxon>
        <taxon>Euthyneura</taxon>
        <taxon>Panpulmonata</taxon>
        <taxon>Sacoglossa</taxon>
        <taxon>Placobranchoidea</taxon>
        <taxon>Plakobranchidae</taxon>
        <taxon>Plakobranchus</taxon>
    </lineage>
</organism>
<name>A0AAV4A160_9GAST</name>
<gene>
    <name evidence="6" type="ORF">PoB_002700100</name>
</gene>
<feature type="region of interest" description="Disordered" evidence="3">
    <location>
        <begin position="1545"/>
        <end position="2258"/>
    </location>
</feature>
<feature type="region of interest" description="Disordered" evidence="3">
    <location>
        <begin position="2272"/>
        <end position="2323"/>
    </location>
</feature>
<evidence type="ECO:0000256" key="3">
    <source>
        <dbReference type="SAM" id="MobiDB-lite"/>
    </source>
</evidence>
<feature type="region of interest" description="Disordered" evidence="3">
    <location>
        <begin position="1174"/>
        <end position="1258"/>
    </location>
</feature>
<evidence type="ECO:0000256" key="1">
    <source>
        <dbReference type="ARBA" id="ARBA00004123"/>
    </source>
</evidence>
<evidence type="ECO:0000313" key="6">
    <source>
        <dbReference type="EMBL" id="GFO00496.1"/>
    </source>
</evidence>
<evidence type="ECO:0000259" key="5">
    <source>
        <dbReference type="Pfam" id="PF16687"/>
    </source>
</evidence>
<feature type="compositionally biased region" description="Basic and acidic residues" evidence="3">
    <location>
        <begin position="1955"/>
        <end position="1968"/>
    </location>
</feature>
<feature type="compositionally biased region" description="Basic and acidic residues" evidence="3">
    <location>
        <begin position="1657"/>
        <end position="1668"/>
    </location>
</feature>
<reference evidence="6 7" key="1">
    <citation type="journal article" date="2021" name="Elife">
        <title>Chloroplast acquisition without the gene transfer in kleptoplastic sea slugs, Plakobranchus ocellatus.</title>
        <authorList>
            <person name="Maeda T."/>
            <person name="Takahashi S."/>
            <person name="Yoshida T."/>
            <person name="Shimamura S."/>
            <person name="Takaki Y."/>
            <person name="Nagai Y."/>
            <person name="Toyoda A."/>
            <person name="Suzuki Y."/>
            <person name="Arimoto A."/>
            <person name="Ishii H."/>
            <person name="Satoh N."/>
            <person name="Nishiyama T."/>
            <person name="Hasebe M."/>
            <person name="Maruyama T."/>
            <person name="Minagawa J."/>
            <person name="Obokata J."/>
            <person name="Shigenobu S."/>
        </authorList>
    </citation>
    <scope>NUCLEOTIDE SEQUENCE [LARGE SCALE GENOMIC DNA]</scope>
</reference>
<protein>
    <submittedName>
        <fullName evidence="6">At hook containing transcription factor 1</fullName>
    </submittedName>
</protein>